<evidence type="ECO:0000313" key="4">
    <source>
        <dbReference type="Proteomes" id="UP000000267"/>
    </source>
</evidence>
<feature type="region of interest" description="Disordered" evidence="1">
    <location>
        <begin position="531"/>
        <end position="595"/>
    </location>
</feature>
<accession>A7TL24</accession>
<dbReference type="InterPro" id="IPR037508">
    <property type="entry name" value="Msb1/Mug8"/>
</dbReference>
<dbReference type="FunCoup" id="A7TL24">
    <property type="interactions" value="96"/>
</dbReference>
<dbReference type="HOGENOM" id="CLU_004952_0_0_1"/>
<protein>
    <recommendedName>
        <fullName evidence="2">Meiotically up-regulated protein Msb1/Mug8 domain-containing protein</fullName>
    </recommendedName>
</protein>
<feature type="compositionally biased region" description="Polar residues" evidence="1">
    <location>
        <begin position="846"/>
        <end position="866"/>
    </location>
</feature>
<dbReference type="CDD" id="cd04401">
    <property type="entry name" value="RhoGAP_fMSB1"/>
    <property type="match status" value="1"/>
</dbReference>
<dbReference type="OMA" id="FEFYHEF"/>
<feature type="compositionally biased region" description="Polar residues" evidence="1">
    <location>
        <begin position="601"/>
        <end position="610"/>
    </location>
</feature>
<name>A7TL24_VANPO</name>
<feature type="compositionally biased region" description="Polar residues" evidence="1">
    <location>
        <begin position="973"/>
        <end position="986"/>
    </location>
</feature>
<evidence type="ECO:0000259" key="2">
    <source>
        <dbReference type="Pfam" id="PF08101"/>
    </source>
</evidence>
<gene>
    <name evidence="3" type="ORF">Kpol_530p50</name>
</gene>
<dbReference type="STRING" id="436907.A7TL24"/>
<dbReference type="PhylomeDB" id="A7TL24"/>
<feature type="region of interest" description="Disordered" evidence="1">
    <location>
        <begin position="601"/>
        <end position="620"/>
    </location>
</feature>
<dbReference type="Pfam" id="PF08101">
    <property type="entry name" value="Msb1-Mug8_dom"/>
    <property type="match status" value="1"/>
</dbReference>
<feature type="compositionally biased region" description="Polar residues" evidence="1">
    <location>
        <begin position="944"/>
        <end position="954"/>
    </location>
</feature>
<feature type="compositionally biased region" description="Basic and acidic residues" evidence="1">
    <location>
        <begin position="554"/>
        <end position="568"/>
    </location>
</feature>
<feature type="compositionally biased region" description="Polar residues" evidence="1">
    <location>
        <begin position="1038"/>
        <end position="1090"/>
    </location>
</feature>
<dbReference type="RefSeq" id="XP_001644938.1">
    <property type="nucleotide sequence ID" value="XM_001644888.1"/>
</dbReference>
<dbReference type="Proteomes" id="UP000000267">
    <property type="component" value="Unassembled WGS sequence"/>
</dbReference>
<feature type="domain" description="Meiotically up-regulated protein Msb1/Mug8" evidence="2">
    <location>
        <begin position="24"/>
        <end position="431"/>
    </location>
</feature>
<feature type="compositionally biased region" description="Polar residues" evidence="1">
    <location>
        <begin position="1108"/>
        <end position="1118"/>
    </location>
</feature>
<proteinExistence type="predicted"/>
<dbReference type="InParanoid" id="A7TL24"/>
<dbReference type="GO" id="GO:0005934">
    <property type="term" value="C:cellular bud tip"/>
    <property type="evidence" value="ECO:0007669"/>
    <property type="project" value="TreeGrafter"/>
</dbReference>
<dbReference type="PANTHER" id="PTHR28093:SF1">
    <property type="entry name" value="MORPHOGENESIS-RELATED PROTEIN MSB1"/>
    <property type="match status" value="1"/>
</dbReference>
<feature type="compositionally biased region" description="Polar residues" evidence="1">
    <location>
        <begin position="920"/>
        <end position="937"/>
    </location>
</feature>
<feature type="compositionally biased region" description="Low complexity" evidence="1">
    <location>
        <begin position="817"/>
        <end position="829"/>
    </location>
</feature>
<feature type="compositionally biased region" description="Basic and acidic residues" evidence="1">
    <location>
        <begin position="883"/>
        <end position="894"/>
    </location>
</feature>
<feature type="compositionally biased region" description="Polar residues" evidence="1">
    <location>
        <begin position="793"/>
        <end position="816"/>
    </location>
</feature>
<feature type="region of interest" description="Disordered" evidence="1">
    <location>
        <begin position="768"/>
        <end position="903"/>
    </location>
</feature>
<sequence>MSKQINNNSKNSANTDDDFEFYHEFSREKVKIIVHIITDELKTNGVNVEYLFLPFRPEQTNEKLLKLLNKLFPLGNEKIITDTKSIKKTISHADSFTLFQVLKYIWCRLPNGEIIGWKSYLEFKAREKYANYPQKAFLEIMPKCLSSSNHASIVYDFLDLIVTIASNSKINKLSARKISKMSAIWAFNNKEFPRNLSDENINLPEFNDNSIQDGFQQWIPASDAMFHLLLAFLKSFLPDDANETDTYNKLPRNLKSLLINNEYPPVLKSTAYTSETILTIPLVTLFTNQFSRKPWELLERCNNLLDFNDHNSFEAREDYALLKSLFNKKHNIEGISRKMSQESRRIMKLIQTKHSTFQAGWGKRSCSPDSSKSLKENIEVSRVDIDDYFIWTWLSSLSNEQTSEKKRLFGRSLIIEFEFDGLKKWVVFQECDINLVPNSESTRGRFEEEASIPNITPVQIIEPETNSNDTNLIQQQRDASSSSGISSNSNNSMYHTVIKKEALNNNNNNNHKNNLHVLEQKISKWNPLSKLRKESSNNTSSSKEAGSGSNSSLEIHEPIKKKEKDSNKTKNKHNNNVNPYVANSLPDNNDNMQNKSQINVGQTYNNNIGDSYNPPLKNEKRSDRVISQYSMLNPEKYQLPNIERDEDGFKIDLPEINDYDEISRLVVDQKLNSNAKPNSNRNSPRKSRSPERNGYQVQESYQTTGQDSRVVNTARPNTMDELSVMVEQMIEIEKTNIEDSIPISISNGEPSGDESYGSIMKFDQYKPSEPKKLESLRSKNSSTSLSSRPSPQPVDTYNITGQTNSSLSVNNPQYVTSGESSESPVSRSPIRNERERSPVEGAIRGSAQQNTSGYSIYSDNSSNQYSGRGYIDGQSQPNSFTSDDYRNHSPERMPRQKSPVRAGRYQDPYVNERQVNYQEIPNLQNNRNQNQMDVNSNNHRETSPVRNGQLNNHVPQVPNDTRKFPSDPRVANQPYNNGESNSSKTYLNERGDIENNKYDEGKGRIDHVQQQGFNQVGQPRVNKGPVQNPPSVPVPQMNGYTGNTVGESPRQTQDTRQAIPNQNYQNQGRTPNVGPQPNNFVPGVNSQIPTQPSRSPQPINNPPRQPNMGNQQSYNPNMMPQADYTQQNFQKQGYQQQGFQQAVPNHHGPPKGYQQPGPKYNVPQQGNYQNGGYQKGSYQQGNYPQSHNVQMKPPNNRHSMNMAGAMPGPQMQLNGSPGFPNKGVSPQMHPSQQGNFNHPSGPVRQNQFQQMHNNPQSANNFDAYNIPSNANGHNKLHSNNINKTQGRKQLYNDIRSGNFGI</sequence>
<feature type="compositionally biased region" description="Polar residues" evidence="1">
    <location>
        <begin position="873"/>
        <end position="882"/>
    </location>
</feature>
<dbReference type="GO" id="GO:0030010">
    <property type="term" value="P:establishment of cell polarity"/>
    <property type="evidence" value="ECO:0007669"/>
    <property type="project" value="EnsemblFungi"/>
</dbReference>
<organism evidence="4">
    <name type="scientific">Vanderwaltozyma polyspora (strain ATCC 22028 / DSM 70294 / BCRC 21397 / CBS 2163 / NBRC 10782 / NRRL Y-8283 / UCD 57-17)</name>
    <name type="common">Kluyveromyces polysporus</name>
    <dbReference type="NCBI Taxonomy" id="436907"/>
    <lineage>
        <taxon>Eukaryota</taxon>
        <taxon>Fungi</taxon>
        <taxon>Dikarya</taxon>
        <taxon>Ascomycota</taxon>
        <taxon>Saccharomycotina</taxon>
        <taxon>Saccharomycetes</taxon>
        <taxon>Saccharomycetales</taxon>
        <taxon>Saccharomycetaceae</taxon>
        <taxon>Vanderwaltozyma</taxon>
    </lineage>
</organism>
<dbReference type="GeneID" id="5545272"/>
<feature type="compositionally biased region" description="Low complexity" evidence="1">
    <location>
        <begin position="778"/>
        <end position="789"/>
    </location>
</feature>
<dbReference type="OrthoDB" id="3362494at2759"/>
<dbReference type="PANTHER" id="PTHR28093">
    <property type="entry name" value="MORPHOGENESIS-RELATED PROTEIN MSB1"/>
    <property type="match status" value="1"/>
</dbReference>
<dbReference type="GO" id="GO:0005935">
    <property type="term" value="C:cellular bud neck"/>
    <property type="evidence" value="ECO:0007669"/>
    <property type="project" value="TreeGrafter"/>
</dbReference>
<feature type="compositionally biased region" description="Low complexity" evidence="1">
    <location>
        <begin position="1126"/>
        <end position="1141"/>
    </location>
</feature>
<evidence type="ECO:0000256" key="1">
    <source>
        <dbReference type="SAM" id="MobiDB-lite"/>
    </source>
</evidence>
<feature type="region of interest" description="Disordered" evidence="1">
    <location>
        <begin position="1016"/>
        <end position="1217"/>
    </location>
</feature>
<dbReference type="EMBL" id="DS480411">
    <property type="protein sequence ID" value="EDO17080.1"/>
    <property type="molecule type" value="Genomic_DNA"/>
</dbReference>
<dbReference type="eggNOG" id="ENOG502QUEY">
    <property type="taxonomic scope" value="Eukaryota"/>
</dbReference>
<feature type="compositionally biased region" description="Low complexity" evidence="1">
    <location>
        <begin position="536"/>
        <end position="552"/>
    </location>
</feature>
<evidence type="ECO:0000313" key="3">
    <source>
        <dbReference type="EMBL" id="EDO17080.1"/>
    </source>
</evidence>
<keyword evidence="4" id="KW-1185">Reference proteome</keyword>
<feature type="compositionally biased region" description="Basic and acidic residues" evidence="1">
    <location>
        <begin position="987"/>
        <end position="1000"/>
    </location>
</feature>
<feature type="compositionally biased region" description="Polar residues" evidence="1">
    <location>
        <begin position="585"/>
        <end position="595"/>
    </location>
</feature>
<dbReference type="InterPro" id="IPR012965">
    <property type="entry name" value="Msb1/Mug8_dom"/>
</dbReference>
<feature type="region of interest" description="Disordered" evidence="1">
    <location>
        <begin position="670"/>
        <end position="716"/>
    </location>
</feature>
<feature type="region of interest" description="Disordered" evidence="1">
    <location>
        <begin position="920"/>
        <end position="1000"/>
    </location>
</feature>
<feature type="compositionally biased region" description="Basic and acidic residues" evidence="1">
    <location>
        <begin position="768"/>
        <end position="777"/>
    </location>
</feature>
<feature type="compositionally biased region" description="Low complexity" evidence="1">
    <location>
        <begin position="1150"/>
        <end position="1183"/>
    </location>
</feature>
<reference evidence="3 4" key="1">
    <citation type="journal article" date="2007" name="Proc. Natl. Acad. Sci. U.S.A.">
        <title>Independent sorting-out of thousands of duplicated gene pairs in two yeast species descended from a whole-genome duplication.</title>
        <authorList>
            <person name="Scannell D.R."/>
            <person name="Frank A.C."/>
            <person name="Conant G.C."/>
            <person name="Byrne K.P."/>
            <person name="Woolfit M."/>
            <person name="Wolfe K.H."/>
        </authorList>
    </citation>
    <scope>NUCLEOTIDE SEQUENCE [LARGE SCALE GENOMIC DNA]</scope>
    <source>
        <strain evidence="4">ATCC 22028 / DSM 70294 / BCRC 21397 / CBS 2163 / NBRC 10782 / NRRL Y-8283 / UCD 57-17</strain>
    </source>
</reference>
<feature type="compositionally biased region" description="Polar residues" evidence="1">
    <location>
        <begin position="695"/>
        <end position="716"/>
    </location>
</feature>
<dbReference type="KEGG" id="vpo:Kpol_530p50"/>